<feature type="repeat" description="ANK" evidence="3">
    <location>
        <begin position="710"/>
        <end position="742"/>
    </location>
</feature>
<accession>A0A8B6BFM7</accession>
<evidence type="ECO:0000313" key="6">
    <source>
        <dbReference type="EMBL" id="VDH90131.1"/>
    </source>
</evidence>
<dbReference type="InterPro" id="IPR002110">
    <property type="entry name" value="Ankyrin_rpt"/>
</dbReference>
<feature type="repeat" description="ANK" evidence="3">
    <location>
        <begin position="875"/>
        <end position="907"/>
    </location>
</feature>
<dbReference type="Pfam" id="PF13637">
    <property type="entry name" value="Ank_4"/>
    <property type="match status" value="1"/>
</dbReference>
<feature type="repeat" description="ANK" evidence="3">
    <location>
        <begin position="677"/>
        <end position="709"/>
    </location>
</feature>
<evidence type="ECO:0000256" key="4">
    <source>
        <dbReference type="SAM" id="Coils"/>
    </source>
</evidence>
<dbReference type="InterPro" id="IPR036770">
    <property type="entry name" value="Ankyrin_rpt-contain_sf"/>
</dbReference>
<feature type="repeat" description="ANK" evidence="3">
    <location>
        <begin position="776"/>
        <end position="808"/>
    </location>
</feature>
<dbReference type="Pfam" id="PF12796">
    <property type="entry name" value="Ank_2"/>
    <property type="match status" value="3"/>
</dbReference>
<feature type="coiled-coil region" evidence="4">
    <location>
        <begin position="102"/>
        <end position="136"/>
    </location>
</feature>
<dbReference type="PANTHER" id="PTHR24193:SF121">
    <property type="entry name" value="ADA2A-CONTAINING COMPLEX COMPONENT 3, ISOFORM D"/>
    <property type="match status" value="1"/>
</dbReference>
<keyword evidence="4" id="KW-0175">Coiled coil</keyword>
<comment type="caution">
    <text evidence="6">The sequence shown here is derived from an EMBL/GenBank/DDBJ whole genome shotgun (WGS) entry which is preliminary data.</text>
</comment>
<dbReference type="GO" id="GO:0045944">
    <property type="term" value="P:positive regulation of transcription by RNA polymerase II"/>
    <property type="evidence" value="ECO:0007669"/>
    <property type="project" value="TreeGrafter"/>
</dbReference>
<feature type="repeat" description="ANK" evidence="3">
    <location>
        <begin position="743"/>
        <end position="775"/>
    </location>
</feature>
<dbReference type="InterPro" id="IPR050663">
    <property type="entry name" value="Ankyrin-SOCS_Box"/>
</dbReference>
<protein>
    <recommendedName>
        <fullName evidence="5">Novel STAND NTPase 3 domain-containing protein</fullName>
    </recommendedName>
</protein>
<evidence type="ECO:0000313" key="7">
    <source>
        <dbReference type="Proteomes" id="UP000596742"/>
    </source>
</evidence>
<dbReference type="InterPro" id="IPR049050">
    <property type="entry name" value="nSTAND3"/>
</dbReference>
<evidence type="ECO:0000256" key="1">
    <source>
        <dbReference type="ARBA" id="ARBA00022737"/>
    </source>
</evidence>
<feature type="repeat" description="ANK" evidence="3">
    <location>
        <begin position="908"/>
        <end position="940"/>
    </location>
</feature>
<feature type="repeat" description="ANK" evidence="3">
    <location>
        <begin position="809"/>
        <end position="841"/>
    </location>
</feature>
<dbReference type="SUPFAM" id="SSF48403">
    <property type="entry name" value="Ankyrin repeat"/>
    <property type="match status" value="1"/>
</dbReference>
<evidence type="ECO:0000256" key="2">
    <source>
        <dbReference type="ARBA" id="ARBA00023043"/>
    </source>
</evidence>
<dbReference type="Gene3D" id="1.25.40.20">
    <property type="entry name" value="Ankyrin repeat-containing domain"/>
    <property type="match status" value="3"/>
</dbReference>
<proteinExistence type="predicted"/>
<dbReference type="PROSITE" id="PS50297">
    <property type="entry name" value="ANK_REP_REGION"/>
    <property type="match status" value="10"/>
</dbReference>
<feature type="repeat" description="ANK" evidence="3">
    <location>
        <begin position="644"/>
        <end position="676"/>
    </location>
</feature>
<evidence type="ECO:0000256" key="3">
    <source>
        <dbReference type="PROSITE-ProRule" id="PRU00023"/>
    </source>
</evidence>
<feature type="domain" description="Novel STAND NTPase 3" evidence="5">
    <location>
        <begin position="170"/>
        <end position="341"/>
    </location>
</feature>
<dbReference type="Pfam" id="PF00023">
    <property type="entry name" value="Ank"/>
    <property type="match status" value="1"/>
</dbReference>
<dbReference type="OrthoDB" id="7464126at2759"/>
<dbReference type="PROSITE" id="PS50088">
    <property type="entry name" value="ANK_REPEAT"/>
    <property type="match status" value="10"/>
</dbReference>
<reference evidence="6" key="1">
    <citation type="submission" date="2018-11" db="EMBL/GenBank/DDBJ databases">
        <authorList>
            <person name="Alioto T."/>
            <person name="Alioto T."/>
        </authorList>
    </citation>
    <scope>NUCLEOTIDE SEQUENCE</scope>
</reference>
<dbReference type="SMART" id="SM00248">
    <property type="entry name" value="ANK"/>
    <property type="match status" value="11"/>
</dbReference>
<keyword evidence="2 3" id="KW-0040">ANK repeat</keyword>
<dbReference type="Proteomes" id="UP000596742">
    <property type="component" value="Unassembled WGS sequence"/>
</dbReference>
<evidence type="ECO:0000259" key="5">
    <source>
        <dbReference type="Pfam" id="PF20720"/>
    </source>
</evidence>
<sequence>MSCEWFIRSDIRNPWAHCDFIEWTATKYADSFQLMGQLISNLSLSNREENRILGELNRWAMNGQHFLSGTTLGLEIVGDIRQQTHVLSRYVQTLCSETDSQFIRVKKQLSRIENDLQEHEEKIKSLESKTKKHDESFKEVIKQVEDHIPQHIRAHHEQEIREWEQDQTTFLETRATHHILESLTSHNCIVVTGSSSCGKSSNIHQAALHLRDSLEYEIIPVLTGPTDIMNYYNENRKQVFVVDDICGKETINTQTLQMWRDYSEKMEKIFKVANKDDASKIDCMVSKVSSPKLLMSCRLHIYKESQFQHITLFTKKACNLSSPELCLQDDERLHMLRKYLSDDIIAKLNLKQVTENLDYFPFLCKLSKDKTSEEVKTLFKSPLGSIKRNIHNIINENKDQFCALTLTILFGGEFNTEWLTQMDLKSTSETTGSKLEEIVNEFDIDLSKERQRNSLKSGFATLSGTYLKQRGSEYRMIHDKIYKIAALICGQHLTKCFIKYAPSVFIRDNFIFESLLGEHDDSIVIFEDQEEDYFERLVRDLKKHVISSTFNNNMLRYKSYRGKLISYLRRSDETKLCLKKIDLISGKESLKYTHCSSSSFVSSTFLVDKLCYASPLLEIASHDFADLVNFLISINFNVNVTDHYGSSPLHKASKSGHISVVRLLLESNADVFQLNNGGESALYVACKGLHTEIVNLLLQYNANASECNIHGESPLFVACKGGHTNIARLLLQNNADVNQYSKMGESPLFVACKGGHTDIVELLLQHHADFSKCNNSGESPMDVACAGGNTDIVKLLLQDNVDVSQVNYVGKFPLYVACELGHTHTVNMLLQNKADVNQSNSDGESSLYVACKRGYTGIVKTLLHNNADFSQSTTSKRSPLFVACEGGHTDTVKVLLEKNADVSQCTISERSPLFVACEGGHTDTVELLLENNADVSQCNSCGQSPLFVAREKGHTDIEELLLMNGADISQVNVSGKFVLNVANVRGHSNSVKMVLQDNTGVSKCYHEKKLAMDTVCELPHTGSLLLTPIVCDGIAIDVMVDKRLIDSHNVRKKTTKGII</sequence>
<feature type="repeat" description="ANK" evidence="3">
    <location>
        <begin position="941"/>
        <end position="973"/>
    </location>
</feature>
<organism evidence="6 7">
    <name type="scientific">Mytilus galloprovincialis</name>
    <name type="common">Mediterranean mussel</name>
    <dbReference type="NCBI Taxonomy" id="29158"/>
    <lineage>
        <taxon>Eukaryota</taxon>
        <taxon>Metazoa</taxon>
        <taxon>Spiralia</taxon>
        <taxon>Lophotrochozoa</taxon>
        <taxon>Mollusca</taxon>
        <taxon>Bivalvia</taxon>
        <taxon>Autobranchia</taxon>
        <taxon>Pteriomorphia</taxon>
        <taxon>Mytilida</taxon>
        <taxon>Mytiloidea</taxon>
        <taxon>Mytilidae</taxon>
        <taxon>Mytilinae</taxon>
        <taxon>Mytilus</taxon>
    </lineage>
</organism>
<dbReference type="PANTHER" id="PTHR24193">
    <property type="entry name" value="ANKYRIN REPEAT PROTEIN"/>
    <property type="match status" value="1"/>
</dbReference>
<dbReference type="Pfam" id="PF20720">
    <property type="entry name" value="nSTAND3"/>
    <property type="match status" value="1"/>
</dbReference>
<dbReference type="GO" id="GO:0005634">
    <property type="term" value="C:nucleus"/>
    <property type="evidence" value="ECO:0007669"/>
    <property type="project" value="TreeGrafter"/>
</dbReference>
<feature type="repeat" description="ANK" evidence="3">
    <location>
        <begin position="842"/>
        <end position="874"/>
    </location>
</feature>
<name>A0A8B6BFM7_MYTGA</name>
<dbReference type="EMBL" id="UYJE01000094">
    <property type="protein sequence ID" value="VDH90131.1"/>
    <property type="molecule type" value="Genomic_DNA"/>
</dbReference>
<keyword evidence="7" id="KW-1185">Reference proteome</keyword>
<keyword evidence="1" id="KW-0677">Repeat</keyword>
<gene>
    <name evidence="6" type="ORF">MGAL_10B071927</name>
</gene>
<dbReference type="AlphaFoldDB" id="A0A8B6BFM7"/>
<dbReference type="GO" id="GO:0000976">
    <property type="term" value="F:transcription cis-regulatory region binding"/>
    <property type="evidence" value="ECO:0007669"/>
    <property type="project" value="TreeGrafter"/>
</dbReference>